<evidence type="ECO:0000256" key="1">
    <source>
        <dbReference type="SAM" id="Phobius"/>
    </source>
</evidence>
<dbReference type="InterPro" id="IPR013187">
    <property type="entry name" value="F-box-assoc_dom_typ3"/>
</dbReference>
<comment type="caution">
    <text evidence="3">The sequence shown here is derived from an EMBL/GenBank/DDBJ whole genome shotgun (WGS) entry which is preliminary data.</text>
</comment>
<keyword evidence="4" id="KW-1185">Reference proteome</keyword>
<accession>A0ABR2BXP5</accession>
<dbReference type="Pfam" id="PF00646">
    <property type="entry name" value="F-box"/>
    <property type="match status" value="1"/>
</dbReference>
<feature type="transmembrane region" description="Helical" evidence="1">
    <location>
        <begin position="270"/>
        <end position="288"/>
    </location>
</feature>
<feature type="domain" description="F-box" evidence="2">
    <location>
        <begin position="12"/>
        <end position="57"/>
    </location>
</feature>
<name>A0ABR2BXP5_9ROSI</name>
<dbReference type="PANTHER" id="PTHR31672">
    <property type="entry name" value="BNACNNG10540D PROTEIN"/>
    <property type="match status" value="1"/>
</dbReference>
<dbReference type="PANTHER" id="PTHR31672:SF13">
    <property type="entry name" value="F-BOX PROTEIN CPR30-LIKE"/>
    <property type="match status" value="1"/>
</dbReference>
<feature type="transmembrane region" description="Helical" evidence="1">
    <location>
        <begin position="442"/>
        <end position="465"/>
    </location>
</feature>
<sequence length="469" mass="53111">MNSCSGRRPRIMASSLSLPHNAISDILSRLPLKSLTRFKSVSKHWALLTSNPAFIAAHLRRSSADPFLLIRRYHSQSGWDYGIWLITDPTLNFGTQLLRIPLEDSLPRFPKIAGSADGLVCLDISPCYASDFVMWNPGTKQFKHLPLPLITSSRDNPIWMVFHGFGFDSFNNDYKLVRIVSFRGNDASPCLRVEVYSWREGVWKEIEERFELALLCGGQDGVVVDGSLNWAAIGLQRFSDRKVVVSFDMGREVFKTVPLPPVTRYGNVKVVSYMGLLAVAVYPLVYAANGNNMNRFEFWVLSDCEDGTKRWTNLVVVENFSKSLVPVGTWRDRELVFKYMGVRDRENQSSIFLFDPVDQRTRSLAIDCVDFCFEVFGTLHGDLSNGLLFPAIITCFPMRFPASLYACLCNDFHRKNKHCKSCLFETLLQCDRIRQLPTVQNYSIPLSFGACLLFLEYGIVVAMGLPGTL</sequence>
<dbReference type="InterPro" id="IPR036047">
    <property type="entry name" value="F-box-like_dom_sf"/>
</dbReference>
<dbReference type="Proteomes" id="UP001472677">
    <property type="component" value="Unassembled WGS sequence"/>
</dbReference>
<gene>
    <name evidence="3" type="ORF">V6N12_074586</name>
</gene>
<dbReference type="Gene3D" id="1.20.1280.50">
    <property type="match status" value="1"/>
</dbReference>
<organism evidence="3 4">
    <name type="scientific">Hibiscus sabdariffa</name>
    <name type="common">roselle</name>
    <dbReference type="NCBI Taxonomy" id="183260"/>
    <lineage>
        <taxon>Eukaryota</taxon>
        <taxon>Viridiplantae</taxon>
        <taxon>Streptophyta</taxon>
        <taxon>Embryophyta</taxon>
        <taxon>Tracheophyta</taxon>
        <taxon>Spermatophyta</taxon>
        <taxon>Magnoliopsida</taxon>
        <taxon>eudicotyledons</taxon>
        <taxon>Gunneridae</taxon>
        <taxon>Pentapetalae</taxon>
        <taxon>rosids</taxon>
        <taxon>malvids</taxon>
        <taxon>Malvales</taxon>
        <taxon>Malvaceae</taxon>
        <taxon>Malvoideae</taxon>
        <taxon>Hibiscus</taxon>
    </lineage>
</organism>
<keyword evidence="1" id="KW-1133">Transmembrane helix</keyword>
<protein>
    <recommendedName>
        <fullName evidence="2">F-box domain-containing protein</fullName>
    </recommendedName>
</protein>
<dbReference type="InterPro" id="IPR001810">
    <property type="entry name" value="F-box_dom"/>
</dbReference>
<keyword evidence="1" id="KW-0812">Transmembrane</keyword>
<dbReference type="SUPFAM" id="SSF81383">
    <property type="entry name" value="F-box domain"/>
    <property type="match status" value="1"/>
</dbReference>
<dbReference type="InterPro" id="IPR017451">
    <property type="entry name" value="F-box-assoc_interact_dom"/>
</dbReference>
<proteinExistence type="predicted"/>
<evidence type="ECO:0000313" key="4">
    <source>
        <dbReference type="Proteomes" id="UP001472677"/>
    </source>
</evidence>
<evidence type="ECO:0000259" key="2">
    <source>
        <dbReference type="PROSITE" id="PS50181"/>
    </source>
</evidence>
<reference evidence="3 4" key="1">
    <citation type="journal article" date="2024" name="G3 (Bethesda)">
        <title>Genome assembly of Hibiscus sabdariffa L. provides insights into metabolisms of medicinal natural products.</title>
        <authorList>
            <person name="Kim T."/>
        </authorList>
    </citation>
    <scope>NUCLEOTIDE SEQUENCE [LARGE SCALE GENOMIC DNA]</scope>
    <source>
        <strain evidence="3">TK-2024</strain>
        <tissue evidence="3">Old leaves</tissue>
    </source>
</reference>
<dbReference type="NCBIfam" id="TIGR01640">
    <property type="entry name" value="F_box_assoc_1"/>
    <property type="match status" value="1"/>
</dbReference>
<dbReference type="EMBL" id="JBBPBM010000076">
    <property type="protein sequence ID" value="KAK8511896.1"/>
    <property type="molecule type" value="Genomic_DNA"/>
</dbReference>
<dbReference type="SMART" id="SM00256">
    <property type="entry name" value="FBOX"/>
    <property type="match status" value="1"/>
</dbReference>
<evidence type="ECO:0000313" key="3">
    <source>
        <dbReference type="EMBL" id="KAK8511896.1"/>
    </source>
</evidence>
<dbReference type="InterPro" id="IPR050796">
    <property type="entry name" value="SCF_F-box_component"/>
</dbReference>
<dbReference type="PROSITE" id="PS50181">
    <property type="entry name" value="FBOX"/>
    <property type="match status" value="1"/>
</dbReference>
<keyword evidence="1" id="KW-0472">Membrane</keyword>
<dbReference type="Pfam" id="PF08268">
    <property type="entry name" value="FBA_3"/>
    <property type="match status" value="1"/>
</dbReference>